<reference evidence="5 6" key="1">
    <citation type="submission" date="2019-02" db="EMBL/GenBank/DDBJ databases">
        <title>Sequencing the genomes of 1000 actinobacteria strains.</title>
        <authorList>
            <person name="Klenk H.-P."/>
        </authorList>
    </citation>
    <scope>NUCLEOTIDE SEQUENCE [LARGE SCALE GENOMIC DNA]</scope>
    <source>
        <strain evidence="5 6">DSM 45612</strain>
    </source>
</reference>
<dbReference type="Proteomes" id="UP000294114">
    <property type="component" value="Unassembled WGS sequence"/>
</dbReference>
<dbReference type="Gene3D" id="3.40.50.1390">
    <property type="entry name" value="Resolvase, N-terminal catalytic domain"/>
    <property type="match status" value="1"/>
</dbReference>
<evidence type="ECO:0000259" key="4">
    <source>
        <dbReference type="PROSITE" id="PS51737"/>
    </source>
</evidence>
<keyword evidence="6" id="KW-1185">Reference proteome</keyword>
<sequence>MTSRRRKGFDALIQAIERRTVDVIVTWNADRLYRTPGDRLRVVEACRAHGVSLHPVRGTGIDMTTPNGRMVAGMLGEMAWAEVENKSERQRRANRQAAEKGKPWMTGPRPFGYERAGGMLVPHEKEASALRDAFAMLTSGSSLYSVTKMLNDSGFTSTLGNEWRHNNVRVMLLNPLYAGLRAYAEMPPLGSNRSARSRPNYEDRTLVAGNWEALISEDVWRASVSILRDPGRKTNVGNLSSVRWLGSNLYGCLRCEGEQGTEADLKRTGVPFMAVNWTNPRRDGQRGRRIYKCKRCFMTRRADPVDGLVEDMIAERLNRQDGADVPPTDSSGRADLDVLRREAGEVRARLDVLADSLADGEMTKDQFARANRRASDRLAAIEAELAEAGRTDVLAGLRGPGAGQRWLTSDDIRWRRAVLAAVADVLLSPAKTGRPKKGEVMDPTSVIFRWRTS</sequence>
<dbReference type="InterPro" id="IPR036162">
    <property type="entry name" value="Resolvase-like_N_sf"/>
</dbReference>
<organism evidence="5 6">
    <name type="scientific">Micromonospora kangleipakensis</name>
    <dbReference type="NCBI Taxonomy" id="1077942"/>
    <lineage>
        <taxon>Bacteria</taxon>
        <taxon>Bacillati</taxon>
        <taxon>Actinomycetota</taxon>
        <taxon>Actinomycetes</taxon>
        <taxon>Micromonosporales</taxon>
        <taxon>Micromonosporaceae</taxon>
        <taxon>Micromonospora</taxon>
    </lineage>
</organism>
<evidence type="ECO:0000259" key="3">
    <source>
        <dbReference type="PROSITE" id="PS51736"/>
    </source>
</evidence>
<feature type="domain" description="Resolvase/invertase-type recombinase catalytic" evidence="3">
    <location>
        <begin position="1"/>
        <end position="101"/>
    </location>
</feature>
<protein>
    <submittedName>
        <fullName evidence="5">Recombinase</fullName>
    </submittedName>
</protein>
<feature type="region of interest" description="Disordered" evidence="2">
    <location>
        <begin position="85"/>
        <end position="108"/>
    </location>
</feature>
<feature type="coiled-coil region" evidence="1">
    <location>
        <begin position="364"/>
        <end position="391"/>
    </location>
</feature>
<gene>
    <name evidence="5" type="ORF">EV384_6356</name>
</gene>
<name>A0A4Q8BHU6_9ACTN</name>
<dbReference type="InterPro" id="IPR011109">
    <property type="entry name" value="DNA_bind_recombinase_dom"/>
</dbReference>
<dbReference type="PROSITE" id="PS51737">
    <property type="entry name" value="RECOMBINASE_DNA_BIND"/>
    <property type="match status" value="1"/>
</dbReference>
<dbReference type="PANTHER" id="PTHR30461:SF23">
    <property type="entry name" value="DNA RECOMBINASE-RELATED"/>
    <property type="match status" value="1"/>
</dbReference>
<dbReference type="GO" id="GO:0003677">
    <property type="term" value="F:DNA binding"/>
    <property type="evidence" value="ECO:0007669"/>
    <property type="project" value="InterPro"/>
</dbReference>
<keyword evidence="1" id="KW-0175">Coiled coil</keyword>
<dbReference type="EMBL" id="SHLD01000001">
    <property type="protein sequence ID" value="RZU77624.1"/>
    <property type="molecule type" value="Genomic_DNA"/>
</dbReference>
<evidence type="ECO:0000313" key="6">
    <source>
        <dbReference type="Proteomes" id="UP000294114"/>
    </source>
</evidence>
<dbReference type="Pfam" id="PF07508">
    <property type="entry name" value="Recombinase"/>
    <property type="match status" value="1"/>
</dbReference>
<feature type="domain" description="Recombinase" evidence="4">
    <location>
        <begin position="110"/>
        <end position="233"/>
    </location>
</feature>
<dbReference type="Pfam" id="PF00239">
    <property type="entry name" value="Resolvase"/>
    <property type="match status" value="1"/>
</dbReference>
<feature type="compositionally biased region" description="Basic and acidic residues" evidence="2">
    <location>
        <begin position="85"/>
        <end position="102"/>
    </location>
</feature>
<accession>A0A4Q8BHU6</accession>
<dbReference type="CDD" id="cd00338">
    <property type="entry name" value="Ser_Recombinase"/>
    <property type="match status" value="1"/>
</dbReference>
<dbReference type="SMART" id="SM00857">
    <property type="entry name" value="Resolvase"/>
    <property type="match status" value="1"/>
</dbReference>
<dbReference type="PANTHER" id="PTHR30461">
    <property type="entry name" value="DNA-INVERTASE FROM LAMBDOID PROPHAGE"/>
    <property type="match status" value="1"/>
</dbReference>
<dbReference type="InterPro" id="IPR050639">
    <property type="entry name" value="SSR_resolvase"/>
</dbReference>
<dbReference type="InterPro" id="IPR006119">
    <property type="entry name" value="Resolv_N"/>
</dbReference>
<evidence type="ECO:0000256" key="2">
    <source>
        <dbReference type="SAM" id="MobiDB-lite"/>
    </source>
</evidence>
<dbReference type="Gene3D" id="3.90.1750.20">
    <property type="entry name" value="Putative Large Serine Recombinase, Chain B, Domain 2"/>
    <property type="match status" value="1"/>
</dbReference>
<comment type="caution">
    <text evidence="5">The sequence shown here is derived from an EMBL/GenBank/DDBJ whole genome shotgun (WGS) entry which is preliminary data.</text>
</comment>
<dbReference type="AlphaFoldDB" id="A0A4Q8BHU6"/>
<evidence type="ECO:0000256" key="1">
    <source>
        <dbReference type="SAM" id="Coils"/>
    </source>
</evidence>
<dbReference type="InterPro" id="IPR038109">
    <property type="entry name" value="DNA_bind_recomb_sf"/>
</dbReference>
<dbReference type="PROSITE" id="PS51736">
    <property type="entry name" value="RECOMBINASES_3"/>
    <property type="match status" value="1"/>
</dbReference>
<dbReference type="GO" id="GO:0000150">
    <property type="term" value="F:DNA strand exchange activity"/>
    <property type="evidence" value="ECO:0007669"/>
    <property type="project" value="InterPro"/>
</dbReference>
<proteinExistence type="predicted"/>
<evidence type="ECO:0000313" key="5">
    <source>
        <dbReference type="EMBL" id="RZU77624.1"/>
    </source>
</evidence>
<dbReference type="SUPFAM" id="SSF53041">
    <property type="entry name" value="Resolvase-like"/>
    <property type="match status" value="1"/>
</dbReference>